<comment type="caution">
    <text evidence="3">The sequence shown here is derived from an EMBL/GenBank/DDBJ whole genome shotgun (WGS) entry which is preliminary data.</text>
</comment>
<name>A0ABS6EKZ3_9CLOT</name>
<dbReference type="EMBL" id="JAHLQF010000004">
    <property type="protein sequence ID" value="MBU5485879.1"/>
    <property type="molecule type" value="Genomic_DNA"/>
</dbReference>
<evidence type="ECO:0000313" key="3">
    <source>
        <dbReference type="EMBL" id="MBU5485879.1"/>
    </source>
</evidence>
<dbReference type="InterPro" id="IPR005064">
    <property type="entry name" value="BUG"/>
</dbReference>
<comment type="similarity">
    <text evidence="1">Belongs to the UPF0065 (bug) family.</text>
</comment>
<dbReference type="RefSeq" id="WP_216440481.1">
    <property type="nucleotide sequence ID" value="NZ_JAHLQF010000004.1"/>
</dbReference>
<protein>
    <submittedName>
        <fullName evidence="3">Tripartite tricarboxylate transporter substrate binding protein</fullName>
    </submittedName>
</protein>
<proteinExistence type="inferred from homology"/>
<dbReference type="PANTHER" id="PTHR42928:SF3">
    <property type="entry name" value="UPF0065 PROTEIN YFLP"/>
    <property type="match status" value="1"/>
</dbReference>
<dbReference type="Pfam" id="PF03401">
    <property type="entry name" value="TctC"/>
    <property type="match status" value="1"/>
</dbReference>
<gene>
    <name evidence="3" type="ORF">KQI86_16280</name>
</gene>
<feature type="chain" id="PRO_5047252057" evidence="2">
    <location>
        <begin position="25"/>
        <end position="330"/>
    </location>
</feature>
<keyword evidence="4" id="KW-1185">Reference proteome</keyword>
<sequence length="330" mass="36564">MKKSINLLISLGLTLGLLAGCGNAEGKKEEGKYPQKEIEFVVPSSAGGGSDLNARTIADIAFKNKFTPKNFMVVNKPGGSGAVSFSYVYNKKEDPHTLMVLHSGQVMSAIVNDSPIKADALTYIGTVALDELAICVKSDGKYKNLETMLKDIKEKSESIKIGGSQRGNGDHLAFEMLNKYTNSKFTYVQFNSSGDAMSALLGGHIDAGIFNPLECIGQIEAKKVTPIAVYSPERLTELFKDAPTFKELGYEEIELREIRAISGPPNMPAEAVKFYEDLLKKVTETEEWKKNYIEKNLMTNYYLNSADTKKYFDEQSKLYHDMFKEVGLIK</sequence>
<dbReference type="PANTHER" id="PTHR42928">
    <property type="entry name" value="TRICARBOXYLATE-BINDING PROTEIN"/>
    <property type="match status" value="1"/>
</dbReference>
<dbReference type="PIRSF" id="PIRSF017082">
    <property type="entry name" value="YflP"/>
    <property type="match status" value="1"/>
</dbReference>
<dbReference type="Proteomes" id="UP000726170">
    <property type="component" value="Unassembled WGS sequence"/>
</dbReference>
<evidence type="ECO:0000256" key="1">
    <source>
        <dbReference type="ARBA" id="ARBA00006987"/>
    </source>
</evidence>
<evidence type="ECO:0000256" key="2">
    <source>
        <dbReference type="SAM" id="SignalP"/>
    </source>
</evidence>
<dbReference type="CDD" id="cd07012">
    <property type="entry name" value="PBP2_Bug_TTT"/>
    <property type="match status" value="1"/>
</dbReference>
<accession>A0ABS6EKZ3</accession>
<keyword evidence="2" id="KW-0732">Signal</keyword>
<evidence type="ECO:0000313" key="4">
    <source>
        <dbReference type="Proteomes" id="UP000726170"/>
    </source>
</evidence>
<reference evidence="3 4" key="1">
    <citation type="submission" date="2021-06" db="EMBL/GenBank/DDBJ databases">
        <authorList>
            <person name="Sun Q."/>
            <person name="Li D."/>
        </authorList>
    </citation>
    <scope>NUCLEOTIDE SEQUENCE [LARGE SCALE GENOMIC DNA]</scope>
    <source>
        <strain evidence="3 4">MSJ-11</strain>
    </source>
</reference>
<organism evidence="3 4">
    <name type="scientific">Clostridium mobile</name>
    <dbReference type="NCBI Taxonomy" id="2841512"/>
    <lineage>
        <taxon>Bacteria</taxon>
        <taxon>Bacillati</taxon>
        <taxon>Bacillota</taxon>
        <taxon>Clostridia</taxon>
        <taxon>Eubacteriales</taxon>
        <taxon>Clostridiaceae</taxon>
        <taxon>Clostridium</taxon>
    </lineage>
</organism>
<dbReference type="PROSITE" id="PS51257">
    <property type="entry name" value="PROKAR_LIPOPROTEIN"/>
    <property type="match status" value="1"/>
</dbReference>
<feature type="signal peptide" evidence="2">
    <location>
        <begin position="1"/>
        <end position="24"/>
    </location>
</feature>